<name>A0A3M7SDC3_BRAPC</name>
<feature type="transmembrane region" description="Helical" evidence="1">
    <location>
        <begin position="73"/>
        <end position="91"/>
    </location>
</feature>
<keyword evidence="1" id="KW-0472">Membrane</keyword>
<organism evidence="2 3">
    <name type="scientific">Brachionus plicatilis</name>
    <name type="common">Marine rotifer</name>
    <name type="synonym">Brachionus muelleri</name>
    <dbReference type="NCBI Taxonomy" id="10195"/>
    <lineage>
        <taxon>Eukaryota</taxon>
        <taxon>Metazoa</taxon>
        <taxon>Spiralia</taxon>
        <taxon>Gnathifera</taxon>
        <taxon>Rotifera</taxon>
        <taxon>Eurotatoria</taxon>
        <taxon>Monogononta</taxon>
        <taxon>Pseudotrocha</taxon>
        <taxon>Ploima</taxon>
        <taxon>Brachionidae</taxon>
        <taxon>Brachionus</taxon>
    </lineage>
</organism>
<comment type="caution">
    <text evidence="2">The sequence shown here is derived from an EMBL/GenBank/DDBJ whole genome shotgun (WGS) entry which is preliminary data.</text>
</comment>
<sequence>MSTNSGNELAYFCVSSSISCLFSDFRILMLLMLCKMAISIERGLFRRIDVHGHALNAIRGKLVLLLVNVQADYFVWMAAFMLIANLSWTFFAQIFTDFASQRARAVLFGFLVGTCFDAFSHPRVPHLLFSAARLGLVRTGLFGIVEYSGNQKAKH</sequence>
<dbReference type="EMBL" id="REGN01001623">
    <property type="protein sequence ID" value="RNA33538.1"/>
    <property type="molecule type" value="Genomic_DNA"/>
</dbReference>
<evidence type="ECO:0000256" key="1">
    <source>
        <dbReference type="SAM" id="Phobius"/>
    </source>
</evidence>
<evidence type="ECO:0000313" key="2">
    <source>
        <dbReference type="EMBL" id="RNA33538.1"/>
    </source>
</evidence>
<dbReference type="AlphaFoldDB" id="A0A3M7SDC3"/>
<dbReference type="Proteomes" id="UP000276133">
    <property type="component" value="Unassembled WGS sequence"/>
</dbReference>
<accession>A0A3M7SDC3</accession>
<keyword evidence="1" id="KW-1133">Transmembrane helix</keyword>
<gene>
    <name evidence="2" type="ORF">BpHYR1_050328</name>
</gene>
<reference evidence="2 3" key="1">
    <citation type="journal article" date="2018" name="Sci. Rep.">
        <title>Genomic signatures of local adaptation to the degree of environmental predictability in rotifers.</title>
        <authorList>
            <person name="Franch-Gras L."/>
            <person name="Hahn C."/>
            <person name="Garcia-Roger E.M."/>
            <person name="Carmona M.J."/>
            <person name="Serra M."/>
            <person name="Gomez A."/>
        </authorList>
    </citation>
    <scope>NUCLEOTIDE SEQUENCE [LARGE SCALE GENOMIC DNA]</scope>
    <source>
        <strain evidence="2">HYR1</strain>
    </source>
</reference>
<keyword evidence="3" id="KW-1185">Reference proteome</keyword>
<evidence type="ECO:0000313" key="3">
    <source>
        <dbReference type="Proteomes" id="UP000276133"/>
    </source>
</evidence>
<proteinExistence type="predicted"/>
<keyword evidence="1" id="KW-0812">Transmembrane</keyword>
<protein>
    <submittedName>
        <fullName evidence="2">Uncharacterized protein</fullName>
    </submittedName>
</protein>